<gene>
    <name evidence="2" type="ORF">I5I61_10210</name>
</gene>
<dbReference type="EMBL" id="JADTFC010000019">
    <property type="protein sequence ID" value="MBG6287818.1"/>
    <property type="molecule type" value="Genomic_DNA"/>
</dbReference>
<dbReference type="RefSeq" id="WP_196912607.1">
    <property type="nucleotide sequence ID" value="NZ_JADTFC010000019.1"/>
</dbReference>
<organism evidence="2 3">
    <name type="scientific">Pseudomonas nitroreducens</name>
    <dbReference type="NCBI Taxonomy" id="46680"/>
    <lineage>
        <taxon>Bacteria</taxon>
        <taxon>Pseudomonadati</taxon>
        <taxon>Pseudomonadota</taxon>
        <taxon>Gammaproteobacteria</taxon>
        <taxon>Pseudomonadales</taxon>
        <taxon>Pseudomonadaceae</taxon>
        <taxon>Pseudomonas</taxon>
    </lineage>
</organism>
<dbReference type="InterPro" id="IPR016181">
    <property type="entry name" value="Acyl_CoA_acyltransferase"/>
</dbReference>
<protein>
    <submittedName>
        <fullName evidence="2">GNAT family N-acetyltransferase</fullName>
    </submittedName>
</protein>
<name>A0ABS0KIB9_PSENT</name>
<dbReference type="InterPro" id="IPR000182">
    <property type="entry name" value="GNAT_dom"/>
</dbReference>
<dbReference type="Gene3D" id="3.40.630.30">
    <property type="match status" value="1"/>
</dbReference>
<accession>A0ABS0KIB9</accession>
<sequence>MANSLQLLIVSSADLPLLVQALLEADLPGDDVALPGKVFYAFQLEGQHIGYAGLEVYGPDALLRSVLIDPLHRKRELGSLVVSEVEKLAREAGIETLHLLTTNQTAFFERIGYVLTPRQVAPPDIAGTAQFKTLCPSSANYLRKNLGTMPLDGHR</sequence>
<reference evidence="2 3" key="1">
    <citation type="submission" date="2020-11" db="EMBL/GenBank/DDBJ databases">
        <title>Enhanced detection system for hospital associated transmission using whole genome sequencing surveillance.</title>
        <authorList>
            <person name="Harrison L.H."/>
            <person name="Van Tyne D."/>
            <person name="Marsh J.W."/>
            <person name="Griffith M.P."/>
            <person name="Snyder D.J."/>
            <person name="Cooper V.S."/>
            <person name="Mustapha M."/>
        </authorList>
    </citation>
    <scope>NUCLEOTIDE SEQUENCE [LARGE SCALE GENOMIC DNA]</scope>
    <source>
        <strain evidence="2 3">PSA00705</strain>
    </source>
</reference>
<dbReference type="PROSITE" id="PS51186">
    <property type="entry name" value="GNAT"/>
    <property type="match status" value="1"/>
</dbReference>
<dbReference type="Pfam" id="PF00583">
    <property type="entry name" value="Acetyltransf_1"/>
    <property type="match status" value="1"/>
</dbReference>
<comment type="caution">
    <text evidence="2">The sequence shown here is derived from an EMBL/GenBank/DDBJ whole genome shotgun (WGS) entry which is preliminary data.</text>
</comment>
<dbReference type="SUPFAM" id="SSF55729">
    <property type="entry name" value="Acyl-CoA N-acyltransferases (Nat)"/>
    <property type="match status" value="1"/>
</dbReference>
<evidence type="ECO:0000313" key="3">
    <source>
        <dbReference type="Proteomes" id="UP000608450"/>
    </source>
</evidence>
<dbReference type="NCBIfam" id="NF040501">
    <property type="entry name" value="resist_ArsN2"/>
    <property type="match status" value="1"/>
</dbReference>
<feature type="domain" description="N-acetyltransferase" evidence="1">
    <location>
        <begin position="1"/>
        <end position="147"/>
    </location>
</feature>
<evidence type="ECO:0000259" key="1">
    <source>
        <dbReference type="PROSITE" id="PS51186"/>
    </source>
</evidence>
<evidence type="ECO:0000313" key="2">
    <source>
        <dbReference type="EMBL" id="MBG6287818.1"/>
    </source>
</evidence>
<proteinExistence type="predicted"/>
<keyword evidence="3" id="KW-1185">Reference proteome</keyword>
<dbReference type="Proteomes" id="UP000608450">
    <property type="component" value="Unassembled WGS sequence"/>
</dbReference>
<dbReference type="CDD" id="cd04301">
    <property type="entry name" value="NAT_SF"/>
    <property type="match status" value="1"/>
</dbReference>